<comment type="caution">
    <text evidence="1">The sequence shown here is derived from an EMBL/GenBank/DDBJ whole genome shotgun (WGS) entry which is preliminary data.</text>
</comment>
<protein>
    <submittedName>
        <fullName evidence="1">Uncharacterized protein</fullName>
    </submittedName>
</protein>
<proteinExistence type="predicted"/>
<evidence type="ECO:0000313" key="1">
    <source>
        <dbReference type="EMBL" id="KAK1867910.1"/>
    </source>
</evidence>
<sequence>MAGTAFLGTAAVTLWRCRPAVGAAAAATALRRCATGCPPPRHARRPATAASGSAAAAAAAPPPPPPRPSAPPPASVRAGAPAAAAPLQPPRTDPPRRSLTLAVASPAATERLGAALGTAAAVGDVLLLHGPLGCGKTTLARGYVRAAVGEPGLAVTSPTYLLDNVYTVREGAGGTADGGLHGGGPPGGEGGEVGSPPLAAAPDAAPTHLGGGLSPGGRVHHMDLWRLPSADSRAFVDWEEVYGRCVALIEWPDRLGDGLTPACRLDVVVGMGAPWDDRASRGAEGGEGGGGGGGGAPREAHQINDWGFEEDADAADDGDAATGAGGEERGAAGPAGDRTVTLDGRGAAWVSRLDALRRRVEAGEEPLLEMRST</sequence>
<name>A0ACC3CCT6_PYRYE</name>
<reference evidence="1" key="1">
    <citation type="submission" date="2019-11" db="EMBL/GenBank/DDBJ databases">
        <title>Nori genome reveals adaptations in red seaweeds to the harsh intertidal environment.</title>
        <authorList>
            <person name="Wang D."/>
            <person name="Mao Y."/>
        </authorList>
    </citation>
    <scope>NUCLEOTIDE SEQUENCE</scope>
    <source>
        <tissue evidence="1">Gametophyte</tissue>
    </source>
</reference>
<evidence type="ECO:0000313" key="2">
    <source>
        <dbReference type="Proteomes" id="UP000798662"/>
    </source>
</evidence>
<organism evidence="1 2">
    <name type="scientific">Pyropia yezoensis</name>
    <name type="common">Susabi-nori</name>
    <name type="synonym">Porphyra yezoensis</name>
    <dbReference type="NCBI Taxonomy" id="2788"/>
    <lineage>
        <taxon>Eukaryota</taxon>
        <taxon>Rhodophyta</taxon>
        <taxon>Bangiophyceae</taxon>
        <taxon>Bangiales</taxon>
        <taxon>Bangiaceae</taxon>
        <taxon>Pyropia</taxon>
    </lineage>
</organism>
<gene>
    <name evidence="1" type="ORF">I4F81_010407</name>
</gene>
<dbReference type="EMBL" id="CM020620">
    <property type="protein sequence ID" value="KAK1867910.1"/>
    <property type="molecule type" value="Genomic_DNA"/>
</dbReference>
<keyword evidence="2" id="KW-1185">Reference proteome</keyword>
<dbReference type="Proteomes" id="UP000798662">
    <property type="component" value="Chromosome 3"/>
</dbReference>
<accession>A0ACC3CCT6</accession>